<sequence>MATLARPTNDRIDKTAQPRPPLSTDPISGERYWSSEFMQREWDHIWTKAWLIGGLVEQIPNAGDYFTYEIGRESILVTRGEDGQVRAFYNVCPHRGNRLVEAEQGHAKTIACAYHGWRFAPEGDLKFVPCPEDFAGGTPCGRVKLSEVRCEVFAGFVWVNLDPQAPTLAEHLGPVMPQIACYQMEQMRRTHWVTLEGDFNWKIVQDNFNESYHLPFVHPQTRYIMEQSYKDCQFDMYHPQGHARMLMPGSRPSRALAGHTDTVLAMMERELRYWDLDPEQFRSDPLAIRAALQDAKRAGGAAKGYDYSQFHDDQLTDHYHYTVFPNISFSLKPDGCIWLRADPHPTDPEQCVFDMWYFTWFPEGKDQYYSYSMGELVDLSKPVEHKRGKVGELSCGPGIDQDVSVWSNQQKGLRSRGYQGGVLAGQENRVRYFHDTIDRWLAG</sequence>
<dbReference type="GO" id="GO:0051213">
    <property type="term" value="F:dioxygenase activity"/>
    <property type="evidence" value="ECO:0007669"/>
    <property type="project" value="UniProtKB-KW"/>
</dbReference>
<dbReference type="Gene3D" id="3.90.380.10">
    <property type="entry name" value="Naphthalene 1,2-dioxygenase Alpha Subunit, Chain A, domain 1"/>
    <property type="match status" value="1"/>
</dbReference>
<dbReference type="PROSITE" id="PS51296">
    <property type="entry name" value="RIESKE"/>
    <property type="match status" value="1"/>
</dbReference>
<feature type="region of interest" description="Disordered" evidence="7">
    <location>
        <begin position="1"/>
        <end position="27"/>
    </location>
</feature>
<accession>A0A5B8S6W3</accession>
<dbReference type="GO" id="GO:0005506">
    <property type="term" value="F:iron ion binding"/>
    <property type="evidence" value="ECO:0007669"/>
    <property type="project" value="InterPro"/>
</dbReference>
<feature type="domain" description="Rieske" evidence="8">
    <location>
        <begin position="50"/>
        <end position="159"/>
    </location>
</feature>
<evidence type="ECO:0000256" key="2">
    <source>
        <dbReference type="ARBA" id="ARBA00022714"/>
    </source>
</evidence>
<dbReference type="SUPFAM" id="SSF55961">
    <property type="entry name" value="Bet v1-like"/>
    <property type="match status" value="1"/>
</dbReference>
<gene>
    <name evidence="9" type="ORF">FRF71_08525</name>
</gene>
<dbReference type="InterPro" id="IPR036922">
    <property type="entry name" value="Rieske_2Fe-2S_sf"/>
</dbReference>
<dbReference type="GO" id="GO:0051537">
    <property type="term" value="F:2 iron, 2 sulfur cluster binding"/>
    <property type="evidence" value="ECO:0007669"/>
    <property type="project" value="UniProtKB-KW"/>
</dbReference>
<keyword evidence="5" id="KW-0408">Iron</keyword>
<dbReference type="KEGG" id="ngf:FRF71_08525"/>
<dbReference type="SUPFAM" id="SSF50022">
    <property type="entry name" value="ISP domain"/>
    <property type="match status" value="1"/>
</dbReference>
<proteinExistence type="predicted"/>
<dbReference type="EMBL" id="CP042345">
    <property type="protein sequence ID" value="QEA16175.1"/>
    <property type="molecule type" value="Genomic_DNA"/>
</dbReference>
<name>A0A5B8S6W3_9SPHN</name>
<keyword evidence="6" id="KW-0411">Iron-sulfur</keyword>
<keyword evidence="2" id="KW-0001">2Fe-2S</keyword>
<dbReference type="AlphaFoldDB" id="A0A5B8S6W3"/>
<protein>
    <submittedName>
        <fullName evidence="9">Aromatic ring-hydroxylating dioxygenase subunit alpha</fullName>
    </submittedName>
</protein>
<evidence type="ECO:0000313" key="9">
    <source>
        <dbReference type="EMBL" id="QEA16175.1"/>
    </source>
</evidence>
<evidence type="ECO:0000313" key="10">
    <source>
        <dbReference type="Proteomes" id="UP000321172"/>
    </source>
</evidence>
<evidence type="ECO:0000256" key="3">
    <source>
        <dbReference type="ARBA" id="ARBA00022723"/>
    </source>
</evidence>
<keyword evidence="3" id="KW-0479">Metal-binding</keyword>
<dbReference type="Pfam" id="PF00848">
    <property type="entry name" value="Ring_hydroxyl_A"/>
    <property type="match status" value="1"/>
</dbReference>
<keyword evidence="9" id="KW-0223">Dioxygenase</keyword>
<dbReference type="OrthoDB" id="7458380at2"/>
<dbReference type="PRINTS" id="PR00090">
    <property type="entry name" value="RNGDIOXGNASE"/>
</dbReference>
<comment type="cofactor">
    <cofactor evidence="1">
        <name>Fe cation</name>
        <dbReference type="ChEBI" id="CHEBI:24875"/>
    </cofactor>
</comment>
<dbReference type="Proteomes" id="UP000321172">
    <property type="component" value="Chromosome"/>
</dbReference>
<organism evidence="9 10">
    <name type="scientific">Novosphingobium ginsenosidimutans</name>
    <dbReference type="NCBI Taxonomy" id="1176536"/>
    <lineage>
        <taxon>Bacteria</taxon>
        <taxon>Pseudomonadati</taxon>
        <taxon>Pseudomonadota</taxon>
        <taxon>Alphaproteobacteria</taxon>
        <taxon>Sphingomonadales</taxon>
        <taxon>Sphingomonadaceae</taxon>
        <taxon>Novosphingobium</taxon>
    </lineage>
</organism>
<dbReference type="InterPro" id="IPR017941">
    <property type="entry name" value="Rieske_2Fe-2S"/>
</dbReference>
<dbReference type="CDD" id="cd08882">
    <property type="entry name" value="RHO_alpha_C_MupW-like"/>
    <property type="match status" value="1"/>
</dbReference>
<evidence type="ECO:0000256" key="5">
    <source>
        <dbReference type="ARBA" id="ARBA00023004"/>
    </source>
</evidence>
<evidence type="ECO:0000256" key="1">
    <source>
        <dbReference type="ARBA" id="ARBA00001962"/>
    </source>
</evidence>
<evidence type="ECO:0000256" key="4">
    <source>
        <dbReference type="ARBA" id="ARBA00023002"/>
    </source>
</evidence>
<dbReference type="Pfam" id="PF00355">
    <property type="entry name" value="Rieske"/>
    <property type="match status" value="1"/>
</dbReference>
<dbReference type="RefSeq" id="WP_147090250.1">
    <property type="nucleotide sequence ID" value="NZ_BAABJD010000006.1"/>
</dbReference>
<keyword evidence="4" id="KW-0560">Oxidoreductase</keyword>
<evidence type="ECO:0000256" key="6">
    <source>
        <dbReference type="ARBA" id="ARBA00023014"/>
    </source>
</evidence>
<dbReference type="Gene3D" id="2.102.10.10">
    <property type="entry name" value="Rieske [2Fe-2S] iron-sulphur domain"/>
    <property type="match status" value="1"/>
</dbReference>
<keyword evidence="10" id="KW-1185">Reference proteome</keyword>
<evidence type="ECO:0000256" key="7">
    <source>
        <dbReference type="SAM" id="MobiDB-lite"/>
    </source>
</evidence>
<dbReference type="PANTHER" id="PTHR43756">
    <property type="entry name" value="CHOLINE MONOOXYGENASE, CHLOROPLASTIC"/>
    <property type="match status" value="1"/>
</dbReference>
<reference evidence="9 10" key="1">
    <citation type="journal article" date="2013" name="J. Microbiol. Biotechnol.">
        <title>Novosphingobium ginsenosidimutans sp. nov., with the ability to convert ginsenoside.</title>
        <authorList>
            <person name="Kim J.K."/>
            <person name="He D."/>
            <person name="Liu Q.M."/>
            <person name="Park H.Y."/>
            <person name="Jung M.S."/>
            <person name="Yoon M.H."/>
            <person name="Kim S.C."/>
            <person name="Im W.T."/>
        </authorList>
    </citation>
    <scope>NUCLEOTIDE SEQUENCE [LARGE SCALE GENOMIC DNA]</scope>
    <source>
        <strain evidence="9 10">FW-6</strain>
    </source>
</reference>
<dbReference type="InterPro" id="IPR001663">
    <property type="entry name" value="Rng_hydr_dOase-A"/>
</dbReference>
<dbReference type="InterPro" id="IPR015879">
    <property type="entry name" value="Ring_hydroxy_dOase_asu_C_dom"/>
</dbReference>
<evidence type="ECO:0000259" key="8">
    <source>
        <dbReference type="PROSITE" id="PS51296"/>
    </source>
</evidence>
<dbReference type="PANTHER" id="PTHR43756:SF5">
    <property type="entry name" value="CHOLINE MONOOXYGENASE, CHLOROPLASTIC"/>
    <property type="match status" value="1"/>
</dbReference>
<dbReference type="CDD" id="cd03469">
    <property type="entry name" value="Rieske_RO_Alpha_N"/>
    <property type="match status" value="1"/>
</dbReference>